<evidence type="ECO:0000313" key="1">
    <source>
        <dbReference type="EMBL" id="JAD21126.1"/>
    </source>
</evidence>
<dbReference type="EMBL" id="GBRH01276769">
    <property type="protein sequence ID" value="JAD21126.1"/>
    <property type="molecule type" value="Transcribed_RNA"/>
</dbReference>
<protein>
    <submittedName>
        <fullName evidence="1">Uncharacterized protein</fullName>
    </submittedName>
</protein>
<reference evidence="1" key="1">
    <citation type="submission" date="2014-09" db="EMBL/GenBank/DDBJ databases">
        <authorList>
            <person name="Magalhaes I.L.F."/>
            <person name="Oliveira U."/>
            <person name="Santos F.R."/>
            <person name="Vidigal T.H.D.A."/>
            <person name="Brescovit A.D."/>
            <person name="Santos A.J."/>
        </authorList>
    </citation>
    <scope>NUCLEOTIDE SEQUENCE</scope>
    <source>
        <tissue evidence="1">Shoot tissue taken approximately 20 cm above the soil surface</tissue>
    </source>
</reference>
<dbReference type="AlphaFoldDB" id="A0A0A8Y583"/>
<name>A0A0A8Y583_ARUDO</name>
<sequence length="60" mass="6733">MIVEIKMTTENTVVACLWTIRNNNELQLVLSIVVIWNNGQRGKLNSLLAAVKRSEAAMFS</sequence>
<accession>A0A0A8Y583</accession>
<proteinExistence type="predicted"/>
<reference evidence="1" key="2">
    <citation type="journal article" date="2015" name="Data Brief">
        <title>Shoot transcriptome of the giant reed, Arundo donax.</title>
        <authorList>
            <person name="Barrero R.A."/>
            <person name="Guerrero F.D."/>
            <person name="Moolhuijzen P."/>
            <person name="Goolsby J.A."/>
            <person name="Tidwell J."/>
            <person name="Bellgard S.E."/>
            <person name="Bellgard M.I."/>
        </authorList>
    </citation>
    <scope>NUCLEOTIDE SEQUENCE</scope>
    <source>
        <tissue evidence="1">Shoot tissue taken approximately 20 cm above the soil surface</tissue>
    </source>
</reference>
<organism evidence="1">
    <name type="scientific">Arundo donax</name>
    <name type="common">Giant reed</name>
    <name type="synonym">Donax arundinaceus</name>
    <dbReference type="NCBI Taxonomy" id="35708"/>
    <lineage>
        <taxon>Eukaryota</taxon>
        <taxon>Viridiplantae</taxon>
        <taxon>Streptophyta</taxon>
        <taxon>Embryophyta</taxon>
        <taxon>Tracheophyta</taxon>
        <taxon>Spermatophyta</taxon>
        <taxon>Magnoliopsida</taxon>
        <taxon>Liliopsida</taxon>
        <taxon>Poales</taxon>
        <taxon>Poaceae</taxon>
        <taxon>PACMAD clade</taxon>
        <taxon>Arundinoideae</taxon>
        <taxon>Arundineae</taxon>
        <taxon>Arundo</taxon>
    </lineage>
</organism>